<reference evidence="1 2" key="1">
    <citation type="journal article" date="2018" name="Evol. Lett.">
        <title>Horizontal gene cluster transfer increased hallucinogenic mushroom diversity.</title>
        <authorList>
            <person name="Reynolds H.T."/>
            <person name="Vijayakumar V."/>
            <person name="Gluck-Thaler E."/>
            <person name="Korotkin H.B."/>
            <person name="Matheny P.B."/>
            <person name="Slot J.C."/>
        </authorList>
    </citation>
    <scope>NUCLEOTIDE SEQUENCE [LARGE SCALE GENOMIC DNA]</scope>
    <source>
        <strain evidence="1 2">SRW20</strain>
    </source>
</reference>
<dbReference type="Proteomes" id="UP000284706">
    <property type="component" value="Unassembled WGS sequence"/>
</dbReference>
<dbReference type="OrthoDB" id="5399006at2759"/>
<dbReference type="InParanoid" id="A0A409Y0P6"/>
<organism evidence="1 2">
    <name type="scientific">Gymnopilus dilepis</name>
    <dbReference type="NCBI Taxonomy" id="231916"/>
    <lineage>
        <taxon>Eukaryota</taxon>
        <taxon>Fungi</taxon>
        <taxon>Dikarya</taxon>
        <taxon>Basidiomycota</taxon>
        <taxon>Agaricomycotina</taxon>
        <taxon>Agaricomycetes</taxon>
        <taxon>Agaricomycetidae</taxon>
        <taxon>Agaricales</taxon>
        <taxon>Agaricineae</taxon>
        <taxon>Hymenogastraceae</taxon>
        <taxon>Gymnopilus</taxon>
    </lineage>
</organism>
<sequence length="94" mass="10037">SEDIQGSLQTNVAATFPFARGAIQAFNEDDIEEANGKRGAPVFTGATASIGGNVLTSAFSASEGSFRAWQRNLERKTLSLMWVSPVCAFFDTMA</sequence>
<dbReference type="STRING" id="231916.A0A409Y0P6"/>
<dbReference type="EMBL" id="NHYE01001353">
    <property type="protein sequence ID" value="PPQ96565.1"/>
    <property type="molecule type" value="Genomic_DNA"/>
</dbReference>
<evidence type="ECO:0000313" key="2">
    <source>
        <dbReference type="Proteomes" id="UP000284706"/>
    </source>
</evidence>
<keyword evidence="2" id="KW-1185">Reference proteome</keyword>
<protein>
    <submittedName>
        <fullName evidence="1">Uncharacterized protein</fullName>
    </submittedName>
</protein>
<dbReference type="AlphaFoldDB" id="A0A409Y0P6"/>
<proteinExistence type="predicted"/>
<feature type="non-terminal residue" evidence="1">
    <location>
        <position position="1"/>
    </location>
</feature>
<name>A0A409Y0P6_9AGAR</name>
<evidence type="ECO:0000313" key="1">
    <source>
        <dbReference type="EMBL" id="PPQ96565.1"/>
    </source>
</evidence>
<gene>
    <name evidence="1" type="ORF">CVT26_006295</name>
</gene>
<accession>A0A409Y0P6</accession>
<comment type="caution">
    <text evidence="1">The sequence shown here is derived from an EMBL/GenBank/DDBJ whole genome shotgun (WGS) entry which is preliminary data.</text>
</comment>